<organism evidence="1 2">
    <name type="scientific">Alloacidobacterium dinghuense</name>
    <dbReference type="NCBI Taxonomy" id="2763107"/>
    <lineage>
        <taxon>Bacteria</taxon>
        <taxon>Pseudomonadati</taxon>
        <taxon>Acidobacteriota</taxon>
        <taxon>Terriglobia</taxon>
        <taxon>Terriglobales</taxon>
        <taxon>Acidobacteriaceae</taxon>
        <taxon>Alloacidobacterium</taxon>
    </lineage>
</organism>
<dbReference type="Pfam" id="PF09965">
    <property type="entry name" value="DUF2199"/>
    <property type="match status" value="1"/>
</dbReference>
<protein>
    <submittedName>
        <fullName evidence="1">DUF2199 domain-containing protein</fullName>
    </submittedName>
</protein>
<dbReference type="AlphaFoldDB" id="A0A7G8BGW6"/>
<dbReference type="Proteomes" id="UP000515312">
    <property type="component" value="Chromosome"/>
</dbReference>
<evidence type="ECO:0000313" key="2">
    <source>
        <dbReference type="Proteomes" id="UP000515312"/>
    </source>
</evidence>
<reference evidence="1 2" key="1">
    <citation type="submission" date="2020-08" db="EMBL/GenBank/DDBJ databases">
        <title>Edaphobacter telluris sp. nov. and Acidobacterium dinghuensis sp. nov., two acidobacteria isolated from forest soil.</title>
        <authorList>
            <person name="Fu J."/>
            <person name="Qiu L."/>
        </authorList>
    </citation>
    <scope>NUCLEOTIDE SEQUENCE [LARGE SCALE GENOMIC DNA]</scope>
    <source>
        <strain evidence="1">4Y35</strain>
    </source>
</reference>
<name>A0A7G8BGW6_9BACT</name>
<dbReference type="RefSeq" id="WP_186742721.1">
    <property type="nucleotide sequence ID" value="NZ_CP060394.1"/>
</dbReference>
<accession>A0A7G8BGW6</accession>
<dbReference type="InterPro" id="IPR018697">
    <property type="entry name" value="DUF2199"/>
</dbReference>
<gene>
    <name evidence="1" type="ORF">H7849_22530</name>
</gene>
<sequence length="179" mass="19983">MGSELKSGFACRVCGERHDVLPLSYSVKAPVAVTAIPPDELEKRVVITPDQCVIDSRDFYLRGRIVVPVIGTNELFVWGVWAEISPKNFIRANGLWNTQGREMEPAFPGWLNTELFPFGNTINLEVNVHTQPIGWRPHFTVSDPDHPLGIEQRSGITLERVEEIAEMILHPRSAAASTP</sequence>
<dbReference type="KEGG" id="adin:H7849_22530"/>
<keyword evidence="2" id="KW-1185">Reference proteome</keyword>
<dbReference type="EMBL" id="CP060394">
    <property type="protein sequence ID" value="QNI31786.1"/>
    <property type="molecule type" value="Genomic_DNA"/>
</dbReference>
<proteinExistence type="predicted"/>
<evidence type="ECO:0000313" key="1">
    <source>
        <dbReference type="EMBL" id="QNI31786.1"/>
    </source>
</evidence>